<proteinExistence type="predicted"/>
<evidence type="ECO:0000256" key="1">
    <source>
        <dbReference type="SAM" id="MobiDB-lite"/>
    </source>
</evidence>
<evidence type="ECO:0000313" key="2">
    <source>
        <dbReference type="EMBL" id="TFY78037.1"/>
    </source>
</evidence>
<accession>A0A4Y9ZVF8</accession>
<dbReference type="OrthoDB" id="3251205at2759"/>
<dbReference type="AlphaFoldDB" id="A0A4Y9ZVF8"/>
<dbReference type="Proteomes" id="UP000298061">
    <property type="component" value="Unassembled WGS sequence"/>
</dbReference>
<evidence type="ECO:0008006" key="4">
    <source>
        <dbReference type="Google" id="ProtNLM"/>
    </source>
</evidence>
<reference evidence="2 3" key="1">
    <citation type="submission" date="2019-02" db="EMBL/GenBank/DDBJ databases">
        <title>Genome sequencing of the rare red list fungi Hericium alpestre (H. flagellum).</title>
        <authorList>
            <person name="Buettner E."/>
            <person name="Kellner H."/>
        </authorList>
    </citation>
    <scope>NUCLEOTIDE SEQUENCE [LARGE SCALE GENOMIC DNA]</scope>
    <source>
        <strain evidence="2 3">DSM 108284</strain>
    </source>
</reference>
<name>A0A4Y9ZVF8_9AGAM</name>
<sequence>MDPPRGDQPRTIISKTIDFHVASNRGHGRPAQFTTRTSCLSHTKQVEVDRAAEARAIETLNTLSSGSKRKLNELSGGIIEDGADHGPPLDDAWEDEDEEPMDPEIELSAEGGEAEHLLEYVGSYKRKAMQTNASQIKTASIKWNEQLPDLIDVYLQWQHDPLDAKNLQLSTFALLYINVFMTKNLHHLPNCKYMNTTLLHQGCLGPMPDFIYIAFSLHTLELYHCLHIRQPRLSIQAWVRVICDAHNATYNKTLWHQFSNTFDVYLKILQGVCDHVDGALGQTEPDWRVRHSCPPCQYKLVEEPELEVSIMGAIDGNSSLNDYFISAQDVDHFKNDVKSKSSGQGSTWIHTNYKWPN</sequence>
<feature type="region of interest" description="Disordered" evidence="1">
    <location>
        <begin position="77"/>
        <end position="97"/>
    </location>
</feature>
<organism evidence="2 3">
    <name type="scientific">Hericium alpestre</name>
    <dbReference type="NCBI Taxonomy" id="135208"/>
    <lineage>
        <taxon>Eukaryota</taxon>
        <taxon>Fungi</taxon>
        <taxon>Dikarya</taxon>
        <taxon>Basidiomycota</taxon>
        <taxon>Agaricomycotina</taxon>
        <taxon>Agaricomycetes</taxon>
        <taxon>Russulales</taxon>
        <taxon>Hericiaceae</taxon>
        <taxon>Hericium</taxon>
    </lineage>
</organism>
<comment type="caution">
    <text evidence="2">The sequence shown here is derived from an EMBL/GenBank/DDBJ whole genome shotgun (WGS) entry which is preliminary data.</text>
</comment>
<keyword evidence="3" id="KW-1185">Reference proteome</keyword>
<gene>
    <name evidence="2" type="ORF">EWM64_g5975</name>
</gene>
<protein>
    <recommendedName>
        <fullName evidence="4">CxC1-like cysteine cluster associated with KDZ transposases domain-containing protein</fullName>
    </recommendedName>
</protein>
<dbReference type="STRING" id="135208.A0A4Y9ZVF8"/>
<evidence type="ECO:0000313" key="3">
    <source>
        <dbReference type="Proteomes" id="UP000298061"/>
    </source>
</evidence>
<dbReference type="EMBL" id="SFCI01000763">
    <property type="protein sequence ID" value="TFY78037.1"/>
    <property type="molecule type" value="Genomic_DNA"/>
</dbReference>